<gene>
    <name evidence="2" type="ORF">CPELA_02370</name>
</gene>
<dbReference type="RefSeq" id="WP_128889299.1">
    <property type="nucleotide sequence ID" value="NZ_BMCX01000001.1"/>
</dbReference>
<feature type="region of interest" description="Disordered" evidence="1">
    <location>
        <begin position="23"/>
        <end position="76"/>
    </location>
</feature>
<evidence type="ECO:0000313" key="3">
    <source>
        <dbReference type="Proteomes" id="UP000288929"/>
    </source>
</evidence>
<protein>
    <submittedName>
        <fullName evidence="2">Uncharacterized protein</fullName>
    </submittedName>
</protein>
<feature type="compositionally biased region" description="Low complexity" evidence="1">
    <location>
        <begin position="37"/>
        <end position="56"/>
    </location>
</feature>
<dbReference type="AlphaFoldDB" id="A0A410W740"/>
<dbReference type="PROSITE" id="PS51257">
    <property type="entry name" value="PROKAR_LIPOPROTEIN"/>
    <property type="match status" value="1"/>
</dbReference>
<dbReference type="Proteomes" id="UP000288929">
    <property type="component" value="Chromosome"/>
</dbReference>
<evidence type="ECO:0000313" key="2">
    <source>
        <dbReference type="EMBL" id="QAU51763.1"/>
    </source>
</evidence>
<feature type="compositionally biased region" description="Acidic residues" evidence="1">
    <location>
        <begin position="57"/>
        <end position="69"/>
    </location>
</feature>
<proteinExistence type="predicted"/>
<evidence type="ECO:0000256" key="1">
    <source>
        <dbReference type="SAM" id="MobiDB-lite"/>
    </source>
</evidence>
<keyword evidence="3" id="KW-1185">Reference proteome</keyword>
<dbReference type="OrthoDB" id="4411665at2"/>
<dbReference type="KEGG" id="cpeg:CPELA_02370"/>
<name>A0A410W740_9CORY</name>
<organism evidence="2 3">
    <name type="scientific">Corynebacterium pelargi</name>
    <dbReference type="NCBI Taxonomy" id="1471400"/>
    <lineage>
        <taxon>Bacteria</taxon>
        <taxon>Bacillati</taxon>
        <taxon>Actinomycetota</taxon>
        <taxon>Actinomycetes</taxon>
        <taxon>Mycobacteriales</taxon>
        <taxon>Corynebacteriaceae</taxon>
        <taxon>Corynebacterium</taxon>
    </lineage>
</organism>
<reference evidence="2 3" key="1">
    <citation type="submission" date="2019-01" db="EMBL/GenBank/DDBJ databases">
        <authorList>
            <person name="Ruckert C."/>
            <person name="Busche T."/>
            <person name="Kalinowski J."/>
        </authorList>
    </citation>
    <scope>NUCLEOTIDE SEQUENCE [LARGE SCALE GENOMIC DNA]</scope>
    <source>
        <strain evidence="2 3">136/3</strain>
    </source>
</reference>
<sequence precursor="true">MVKRTVGLSALVAALALVACGGEQEAESPSSTAVLKSAESTAPSEASTEPSSQAPAEEPESEEPQEAAEEPAPPAEIVDVDPEAYVQGQAHMFRYTVGGESGECYISDKGVSCTGQAPEDAPEVEMAPLPRQKPGAIAAGENGLYYTIFEGVPPAQKDLEPGQRITAGAGVCTAESADVLRCESNGKSFSIQAPGKKIVPEGELAPVFDAQ</sequence>
<accession>A0A410W740</accession>
<dbReference type="EMBL" id="CP035299">
    <property type="protein sequence ID" value="QAU51763.1"/>
    <property type="molecule type" value="Genomic_DNA"/>
</dbReference>